<keyword evidence="2" id="KW-1185">Reference proteome</keyword>
<organism evidence="1 2">
    <name type="scientific">Auriscalpium vulgare</name>
    <dbReference type="NCBI Taxonomy" id="40419"/>
    <lineage>
        <taxon>Eukaryota</taxon>
        <taxon>Fungi</taxon>
        <taxon>Dikarya</taxon>
        <taxon>Basidiomycota</taxon>
        <taxon>Agaricomycotina</taxon>
        <taxon>Agaricomycetes</taxon>
        <taxon>Russulales</taxon>
        <taxon>Auriscalpiaceae</taxon>
        <taxon>Auriscalpium</taxon>
    </lineage>
</organism>
<sequence length="61" mass="6740">MLSARTRSGSGRSSYNRRREKPVRAGMPWRPGQMTEDSRKLKQVETPGGTARATSPPPPIC</sequence>
<evidence type="ECO:0000313" key="1">
    <source>
        <dbReference type="EMBL" id="KAI0038090.1"/>
    </source>
</evidence>
<accession>A0ACB8R2E4</accession>
<protein>
    <submittedName>
        <fullName evidence="1">Uncharacterized protein</fullName>
    </submittedName>
</protein>
<proteinExistence type="predicted"/>
<name>A0ACB8R2E4_9AGAM</name>
<reference evidence="1" key="1">
    <citation type="submission" date="2021-02" db="EMBL/GenBank/DDBJ databases">
        <authorList>
            <consortium name="DOE Joint Genome Institute"/>
            <person name="Ahrendt S."/>
            <person name="Looney B.P."/>
            <person name="Miyauchi S."/>
            <person name="Morin E."/>
            <person name="Drula E."/>
            <person name="Courty P.E."/>
            <person name="Chicoki N."/>
            <person name="Fauchery L."/>
            <person name="Kohler A."/>
            <person name="Kuo A."/>
            <person name="Labutti K."/>
            <person name="Pangilinan J."/>
            <person name="Lipzen A."/>
            <person name="Riley R."/>
            <person name="Andreopoulos W."/>
            <person name="He G."/>
            <person name="Johnson J."/>
            <person name="Barry K.W."/>
            <person name="Grigoriev I.V."/>
            <person name="Nagy L."/>
            <person name="Hibbett D."/>
            <person name="Henrissat B."/>
            <person name="Matheny P.B."/>
            <person name="Labbe J."/>
            <person name="Martin F."/>
        </authorList>
    </citation>
    <scope>NUCLEOTIDE SEQUENCE</scope>
    <source>
        <strain evidence="1">FP105234-sp</strain>
    </source>
</reference>
<evidence type="ECO:0000313" key="2">
    <source>
        <dbReference type="Proteomes" id="UP000814033"/>
    </source>
</evidence>
<comment type="caution">
    <text evidence="1">The sequence shown here is derived from an EMBL/GenBank/DDBJ whole genome shotgun (WGS) entry which is preliminary data.</text>
</comment>
<dbReference type="EMBL" id="MU276597">
    <property type="protein sequence ID" value="KAI0038090.1"/>
    <property type="molecule type" value="Genomic_DNA"/>
</dbReference>
<gene>
    <name evidence="1" type="ORF">FA95DRAFT_1567910</name>
</gene>
<dbReference type="Proteomes" id="UP000814033">
    <property type="component" value="Unassembled WGS sequence"/>
</dbReference>
<reference evidence="1" key="2">
    <citation type="journal article" date="2022" name="New Phytol.">
        <title>Evolutionary transition to the ectomycorrhizal habit in the genomes of a hyperdiverse lineage of mushroom-forming fungi.</title>
        <authorList>
            <person name="Looney B."/>
            <person name="Miyauchi S."/>
            <person name="Morin E."/>
            <person name="Drula E."/>
            <person name="Courty P.E."/>
            <person name="Kohler A."/>
            <person name="Kuo A."/>
            <person name="LaButti K."/>
            <person name="Pangilinan J."/>
            <person name="Lipzen A."/>
            <person name="Riley R."/>
            <person name="Andreopoulos W."/>
            <person name="He G."/>
            <person name="Johnson J."/>
            <person name="Nolan M."/>
            <person name="Tritt A."/>
            <person name="Barry K.W."/>
            <person name="Grigoriev I.V."/>
            <person name="Nagy L.G."/>
            <person name="Hibbett D."/>
            <person name="Henrissat B."/>
            <person name="Matheny P.B."/>
            <person name="Labbe J."/>
            <person name="Martin F.M."/>
        </authorList>
    </citation>
    <scope>NUCLEOTIDE SEQUENCE</scope>
    <source>
        <strain evidence="1">FP105234-sp</strain>
    </source>
</reference>